<evidence type="ECO:0000313" key="2">
    <source>
        <dbReference type="Proteomes" id="UP000315017"/>
    </source>
</evidence>
<dbReference type="KEGG" id="aagg:ETAA8_60890"/>
<dbReference type="PROSITE" id="PS00409">
    <property type="entry name" value="PROKAR_NTER_METHYL"/>
    <property type="match status" value="1"/>
</dbReference>
<proteinExistence type="predicted"/>
<keyword evidence="2" id="KW-1185">Reference proteome</keyword>
<dbReference type="InterPro" id="IPR012902">
    <property type="entry name" value="N_methyl_site"/>
</dbReference>
<dbReference type="OrthoDB" id="260065at2"/>
<dbReference type="AlphaFoldDB" id="A0A517YL30"/>
<dbReference type="EMBL" id="CP036274">
    <property type="protein sequence ID" value="QDU30936.1"/>
    <property type="molecule type" value="Genomic_DNA"/>
</dbReference>
<accession>A0A517YL30</accession>
<sequence>MSALQLGSPGPRSHRLGWQRSGFSLVEALVALTITTLAGSVMLLAIESCLSSTGDAVDRMIADGMANQLLNEMALKRFMAVGDTPLSISGPSAYETSGSGRERYNDLDDYKNFSVKPAEGIWGEALGTGNDSGSLRNSNFRVPSSYFTNWRQKVEIYFVSATDHSVRLTGSSTSYYRAFEVTIEYVHVDGRVILLAKRRRVYAYLPPPS</sequence>
<dbReference type="Pfam" id="PF07963">
    <property type="entry name" value="N_methyl"/>
    <property type="match status" value="1"/>
</dbReference>
<evidence type="ECO:0000313" key="1">
    <source>
        <dbReference type="EMBL" id="QDU30936.1"/>
    </source>
</evidence>
<protein>
    <recommendedName>
        <fullName evidence="3">Prepilin-type N-terminal cleavage/methylation domain-containing protein</fullName>
    </recommendedName>
</protein>
<reference evidence="1 2" key="1">
    <citation type="submission" date="2019-02" db="EMBL/GenBank/DDBJ databases">
        <title>Deep-cultivation of Planctomycetes and their phenomic and genomic characterization uncovers novel biology.</title>
        <authorList>
            <person name="Wiegand S."/>
            <person name="Jogler M."/>
            <person name="Boedeker C."/>
            <person name="Pinto D."/>
            <person name="Vollmers J."/>
            <person name="Rivas-Marin E."/>
            <person name="Kohn T."/>
            <person name="Peeters S.H."/>
            <person name="Heuer A."/>
            <person name="Rast P."/>
            <person name="Oberbeckmann S."/>
            <person name="Bunk B."/>
            <person name="Jeske O."/>
            <person name="Meyerdierks A."/>
            <person name="Storesund J.E."/>
            <person name="Kallscheuer N."/>
            <person name="Luecker S."/>
            <person name="Lage O.M."/>
            <person name="Pohl T."/>
            <person name="Merkel B.J."/>
            <person name="Hornburger P."/>
            <person name="Mueller R.-W."/>
            <person name="Bruemmer F."/>
            <person name="Labrenz M."/>
            <person name="Spormann A.M."/>
            <person name="Op den Camp H."/>
            <person name="Overmann J."/>
            <person name="Amann R."/>
            <person name="Jetten M.S.M."/>
            <person name="Mascher T."/>
            <person name="Medema M.H."/>
            <person name="Devos D.P."/>
            <person name="Kaster A.-K."/>
            <person name="Ovreas L."/>
            <person name="Rohde M."/>
            <person name="Galperin M.Y."/>
            <person name="Jogler C."/>
        </authorList>
    </citation>
    <scope>NUCLEOTIDE SEQUENCE [LARGE SCALE GENOMIC DNA]</scope>
    <source>
        <strain evidence="1 2">ETA_A8</strain>
    </source>
</reference>
<name>A0A517YL30_9BACT</name>
<gene>
    <name evidence="1" type="ORF">ETAA8_60890</name>
</gene>
<evidence type="ECO:0008006" key="3">
    <source>
        <dbReference type="Google" id="ProtNLM"/>
    </source>
</evidence>
<dbReference type="Proteomes" id="UP000315017">
    <property type="component" value="Chromosome"/>
</dbReference>
<organism evidence="1 2">
    <name type="scientific">Anatilimnocola aggregata</name>
    <dbReference type="NCBI Taxonomy" id="2528021"/>
    <lineage>
        <taxon>Bacteria</taxon>
        <taxon>Pseudomonadati</taxon>
        <taxon>Planctomycetota</taxon>
        <taxon>Planctomycetia</taxon>
        <taxon>Pirellulales</taxon>
        <taxon>Pirellulaceae</taxon>
        <taxon>Anatilimnocola</taxon>
    </lineage>
</organism>
<dbReference type="RefSeq" id="WP_145097255.1">
    <property type="nucleotide sequence ID" value="NZ_CP036274.1"/>
</dbReference>